<dbReference type="Pfam" id="PF00083">
    <property type="entry name" value="Sugar_tr"/>
    <property type="match status" value="1"/>
</dbReference>
<feature type="domain" description="Major facilitator superfamily (MFS) profile" evidence="9">
    <location>
        <begin position="25"/>
        <end position="512"/>
    </location>
</feature>
<sequence>MGSVVDSPRKGGFKLVLQNPYLCGVASFSTLGGLLFGYDQGVISGVITMESFAARYPRVFSDSGFKGWFVSTLLLAAWFGSLINGPIADRLGRKLSINLAVVIFVIGSAIQCGAIDIPMLFAGRAIAGLAVGMLTMVVPLYISEVSIPEIRGGLVVTQQLSVTIGILISYWIDYGTNYIGGTRCAPSLPYTGGTSSKPSFDPYNDVPAGGCNGQSEASWRLPLAIQIVPAIVLGIGMLFFPESPRWLLMKERDDESLSALSRLRRQSQDSNILQTEYLEIRASIMLENSFANENFPGLSGLKLHAAQYMSLFTKWARFKRLFIGCAVMFFQQFVGCNAMIYYAPTIFGQLGMDGNTTSLLATGVYGIVNCLSTLPALFFIDKFGRRALLMAGATGTCISLVIVAGILGAYGDNLMNHKSAGWAGIAFIYIYDINFSYSFGPIGWVLPSEIFNLSIRSKAMSITTSATWMCNFIIGLVTPDMLDSITYGTYIFFAAFALIALAFTFFCIPETRGKTLEDMDLIFGDTAAHEEKERIKHIEASLRGTHLDDDDDLKPVDQHKEIVESA</sequence>
<keyword evidence="11" id="KW-1185">Reference proteome</keyword>
<evidence type="ECO:0000256" key="5">
    <source>
        <dbReference type="ARBA" id="ARBA00022989"/>
    </source>
</evidence>
<feature type="transmembrane region" description="Helical" evidence="8">
    <location>
        <begin position="65"/>
        <end position="83"/>
    </location>
</feature>
<dbReference type="GO" id="GO:0016020">
    <property type="term" value="C:membrane"/>
    <property type="evidence" value="ECO:0007669"/>
    <property type="project" value="UniProtKB-SubCell"/>
</dbReference>
<feature type="transmembrane region" description="Helical" evidence="8">
    <location>
        <begin position="459"/>
        <end position="478"/>
    </location>
</feature>
<evidence type="ECO:0000256" key="3">
    <source>
        <dbReference type="ARBA" id="ARBA00022448"/>
    </source>
</evidence>
<proteinExistence type="inferred from homology"/>
<feature type="transmembrane region" description="Helical" evidence="8">
    <location>
        <begin position="121"/>
        <end position="142"/>
    </location>
</feature>
<feature type="transmembrane region" description="Helical" evidence="8">
    <location>
        <begin position="387"/>
        <end position="410"/>
    </location>
</feature>
<accession>A0A9W9G4J2</accession>
<evidence type="ECO:0000259" key="9">
    <source>
        <dbReference type="PROSITE" id="PS50850"/>
    </source>
</evidence>
<feature type="transmembrane region" description="Helical" evidence="8">
    <location>
        <begin position="422"/>
        <end position="447"/>
    </location>
</feature>
<dbReference type="AlphaFoldDB" id="A0A9W9G4J2"/>
<feature type="transmembrane region" description="Helical" evidence="8">
    <location>
        <begin position="223"/>
        <end position="240"/>
    </location>
</feature>
<dbReference type="PROSITE" id="PS00217">
    <property type="entry name" value="SUGAR_TRANSPORT_2"/>
    <property type="match status" value="1"/>
</dbReference>
<dbReference type="Gene3D" id="1.20.1250.20">
    <property type="entry name" value="MFS general substrate transporter like domains"/>
    <property type="match status" value="2"/>
</dbReference>
<keyword evidence="5 8" id="KW-1133">Transmembrane helix</keyword>
<dbReference type="SUPFAM" id="SSF103473">
    <property type="entry name" value="MFS general substrate transporter"/>
    <property type="match status" value="1"/>
</dbReference>
<name>A0A9W9G4J2_9EURO</name>
<keyword evidence="4 8" id="KW-0812">Transmembrane</keyword>
<evidence type="ECO:0000256" key="6">
    <source>
        <dbReference type="ARBA" id="ARBA00023136"/>
    </source>
</evidence>
<feature type="transmembrane region" description="Helical" evidence="8">
    <location>
        <begin position="363"/>
        <end position="380"/>
    </location>
</feature>
<evidence type="ECO:0000256" key="2">
    <source>
        <dbReference type="ARBA" id="ARBA00010992"/>
    </source>
</evidence>
<keyword evidence="6 8" id="KW-0472">Membrane</keyword>
<dbReference type="InterPro" id="IPR005828">
    <property type="entry name" value="MFS_sugar_transport-like"/>
</dbReference>
<reference evidence="10" key="1">
    <citation type="submission" date="2022-11" db="EMBL/GenBank/DDBJ databases">
        <authorList>
            <person name="Petersen C."/>
        </authorList>
    </citation>
    <scope>NUCLEOTIDE SEQUENCE</scope>
    <source>
        <strain evidence="10">IBT 30761</strain>
    </source>
</reference>
<gene>
    <name evidence="10" type="ORF">N7532_001677</name>
</gene>
<dbReference type="PROSITE" id="PS00216">
    <property type="entry name" value="SUGAR_TRANSPORT_1"/>
    <property type="match status" value="1"/>
</dbReference>
<dbReference type="InterPro" id="IPR005829">
    <property type="entry name" value="Sugar_transporter_CS"/>
</dbReference>
<dbReference type="GeneID" id="81353150"/>
<dbReference type="InterPro" id="IPR003663">
    <property type="entry name" value="Sugar/inositol_transpt"/>
</dbReference>
<feature type="transmembrane region" description="Helical" evidence="8">
    <location>
        <begin position="490"/>
        <end position="509"/>
    </location>
</feature>
<protein>
    <recommendedName>
        <fullName evidence="9">Major facilitator superfamily (MFS) profile domain-containing protein</fullName>
    </recommendedName>
</protein>
<dbReference type="OrthoDB" id="8120565at2759"/>
<reference evidence="10" key="2">
    <citation type="journal article" date="2023" name="IMA Fungus">
        <title>Comparative genomic study of the Penicillium genus elucidates a diverse pangenome and 15 lateral gene transfer events.</title>
        <authorList>
            <person name="Petersen C."/>
            <person name="Sorensen T."/>
            <person name="Nielsen M.R."/>
            <person name="Sondergaard T.E."/>
            <person name="Sorensen J.L."/>
            <person name="Fitzpatrick D.A."/>
            <person name="Frisvad J.C."/>
            <person name="Nielsen K.L."/>
        </authorList>
    </citation>
    <scope>NUCLEOTIDE SEQUENCE</scope>
    <source>
        <strain evidence="10">IBT 30761</strain>
    </source>
</reference>
<evidence type="ECO:0000256" key="1">
    <source>
        <dbReference type="ARBA" id="ARBA00004141"/>
    </source>
</evidence>
<dbReference type="InterPro" id="IPR020846">
    <property type="entry name" value="MFS_dom"/>
</dbReference>
<evidence type="ECO:0000256" key="8">
    <source>
        <dbReference type="SAM" id="Phobius"/>
    </source>
</evidence>
<comment type="similarity">
    <text evidence="2 7">Belongs to the major facilitator superfamily. Sugar transporter (TC 2.A.1.1) family.</text>
</comment>
<evidence type="ECO:0000313" key="10">
    <source>
        <dbReference type="EMBL" id="KAJ5111142.1"/>
    </source>
</evidence>
<dbReference type="FunFam" id="1.20.1250.20:FF:000388">
    <property type="entry name" value="MFS sugar transporter, putative"/>
    <property type="match status" value="1"/>
</dbReference>
<comment type="caution">
    <text evidence="10">The sequence shown here is derived from an EMBL/GenBank/DDBJ whole genome shotgun (WGS) entry which is preliminary data.</text>
</comment>
<feature type="transmembrane region" description="Helical" evidence="8">
    <location>
        <begin position="95"/>
        <end position="115"/>
    </location>
</feature>
<feature type="transmembrane region" description="Helical" evidence="8">
    <location>
        <begin position="21"/>
        <end position="38"/>
    </location>
</feature>
<evidence type="ECO:0000313" key="11">
    <source>
        <dbReference type="Proteomes" id="UP001149074"/>
    </source>
</evidence>
<dbReference type="EMBL" id="JAPQKI010000002">
    <property type="protein sequence ID" value="KAJ5111142.1"/>
    <property type="molecule type" value="Genomic_DNA"/>
</dbReference>
<comment type="subcellular location">
    <subcellularLocation>
        <location evidence="1">Membrane</location>
        <topology evidence="1">Multi-pass membrane protein</topology>
    </subcellularLocation>
</comment>
<dbReference type="FunFam" id="1.20.1250.20:FF:000451">
    <property type="entry name" value="MFS sugar transporter, putative"/>
    <property type="match status" value="1"/>
</dbReference>
<evidence type="ECO:0000256" key="7">
    <source>
        <dbReference type="RuleBase" id="RU003346"/>
    </source>
</evidence>
<dbReference type="PRINTS" id="PR00171">
    <property type="entry name" value="SUGRTRNSPORT"/>
</dbReference>
<feature type="transmembrane region" description="Helical" evidence="8">
    <location>
        <begin position="321"/>
        <end position="343"/>
    </location>
</feature>
<dbReference type="RefSeq" id="XP_056479212.1">
    <property type="nucleotide sequence ID" value="XM_056614171.1"/>
</dbReference>
<dbReference type="NCBIfam" id="TIGR00879">
    <property type="entry name" value="SP"/>
    <property type="match status" value="1"/>
</dbReference>
<keyword evidence="3 7" id="KW-0813">Transport</keyword>
<dbReference type="InterPro" id="IPR036259">
    <property type="entry name" value="MFS_trans_sf"/>
</dbReference>
<dbReference type="InterPro" id="IPR050360">
    <property type="entry name" value="MFS_Sugar_Transporters"/>
</dbReference>
<evidence type="ECO:0000256" key="4">
    <source>
        <dbReference type="ARBA" id="ARBA00022692"/>
    </source>
</evidence>
<dbReference type="GO" id="GO:0005351">
    <property type="term" value="F:carbohydrate:proton symporter activity"/>
    <property type="evidence" value="ECO:0007669"/>
    <property type="project" value="TreeGrafter"/>
</dbReference>
<dbReference type="PROSITE" id="PS50850">
    <property type="entry name" value="MFS"/>
    <property type="match status" value="1"/>
</dbReference>
<dbReference type="Proteomes" id="UP001149074">
    <property type="component" value="Unassembled WGS sequence"/>
</dbReference>
<dbReference type="PANTHER" id="PTHR48022">
    <property type="entry name" value="PLASTIDIC GLUCOSE TRANSPORTER 4"/>
    <property type="match status" value="1"/>
</dbReference>
<organism evidence="10 11">
    <name type="scientific">Penicillium argentinense</name>
    <dbReference type="NCBI Taxonomy" id="1131581"/>
    <lineage>
        <taxon>Eukaryota</taxon>
        <taxon>Fungi</taxon>
        <taxon>Dikarya</taxon>
        <taxon>Ascomycota</taxon>
        <taxon>Pezizomycotina</taxon>
        <taxon>Eurotiomycetes</taxon>
        <taxon>Eurotiomycetidae</taxon>
        <taxon>Eurotiales</taxon>
        <taxon>Aspergillaceae</taxon>
        <taxon>Penicillium</taxon>
    </lineage>
</organism>
<dbReference type="PANTHER" id="PTHR48022:SF48">
    <property type="entry name" value="SUGAR TRANSPORTER, PUTATIVE (AFU_ORTHOLOGUE AFUA_3G06730)-RELATED"/>
    <property type="match status" value="1"/>
</dbReference>
<feature type="transmembrane region" description="Helical" evidence="8">
    <location>
        <begin position="154"/>
        <end position="172"/>
    </location>
</feature>